<feature type="non-terminal residue" evidence="2">
    <location>
        <position position="152"/>
    </location>
</feature>
<proteinExistence type="predicted"/>
<evidence type="ECO:0000313" key="2">
    <source>
        <dbReference type="EMBL" id="KAK5971555.1"/>
    </source>
</evidence>
<reference evidence="2 3" key="1">
    <citation type="submission" date="2019-10" db="EMBL/GenBank/DDBJ databases">
        <title>Assembly and Annotation for the nematode Trichostrongylus colubriformis.</title>
        <authorList>
            <person name="Martin J."/>
        </authorList>
    </citation>
    <scope>NUCLEOTIDE SEQUENCE [LARGE SCALE GENOMIC DNA]</scope>
    <source>
        <strain evidence="2">G859</strain>
        <tissue evidence="2">Whole worm</tissue>
    </source>
</reference>
<feature type="region of interest" description="Disordered" evidence="1">
    <location>
        <begin position="1"/>
        <end position="33"/>
    </location>
</feature>
<gene>
    <name evidence="2" type="ORF">GCK32_018572</name>
</gene>
<protein>
    <submittedName>
        <fullName evidence="2">Uncharacterized protein</fullName>
    </submittedName>
</protein>
<organism evidence="2 3">
    <name type="scientific">Trichostrongylus colubriformis</name>
    <name type="common">Black scour worm</name>
    <dbReference type="NCBI Taxonomy" id="6319"/>
    <lineage>
        <taxon>Eukaryota</taxon>
        <taxon>Metazoa</taxon>
        <taxon>Ecdysozoa</taxon>
        <taxon>Nematoda</taxon>
        <taxon>Chromadorea</taxon>
        <taxon>Rhabditida</taxon>
        <taxon>Rhabditina</taxon>
        <taxon>Rhabditomorpha</taxon>
        <taxon>Strongyloidea</taxon>
        <taxon>Trichostrongylidae</taxon>
        <taxon>Trichostrongylus</taxon>
    </lineage>
</organism>
<sequence length="152" mass="16600">MEELFGSALGTAKKESAKAKEKNSKLTKEDGDFGIEFTDGEEALPEVDFSVDGKPGVPSEDYYEEVSGSVDEVAPDTTPTVTTTTTPYITTTRTTPAIPRLTTTMFSRFLPKKEEPPLPEISFSIDGDGEESEIQTIEKEIDIMMPPSPSKK</sequence>
<name>A0AAN8F701_TRICO</name>
<dbReference type="AlphaFoldDB" id="A0AAN8F701"/>
<dbReference type="EMBL" id="WIXE01017645">
    <property type="protein sequence ID" value="KAK5971555.1"/>
    <property type="molecule type" value="Genomic_DNA"/>
</dbReference>
<accession>A0AAN8F701</accession>
<feature type="region of interest" description="Disordered" evidence="1">
    <location>
        <begin position="66"/>
        <end position="94"/>
    </location>
</feature>
<comment type="caution">
    <text evidence="2">The sequence shown here is derived from an EMBL/GenBank/DDBJ whole genome shotgun (WGS) entry which is preliminary data.</text>
</comment>
<dbReference type="Proteomes" id="UP001331761">
    <property type="component" value="Unassembled WGS sequence"/>
</dbReference>
<feature type="compositionally biased region" description="Basic and acidic residues" evidence="1">
    <location>
        <begin position="12"/>
        <end position="31"/>
    </location>
</feature>
<keyword evidence="3" id="KW-1185">Reference proteome</keyword>
<feature type="region of interest" description="Disordered" evidence="1">
    <location>
        <begin position="112"/>
        <end position="131"/>
    </location>
</feature>
<feature type="compositionally biased region" description="Low complexity" evidence="1">
    <location>
        <begin position="77"/>
        <end position="94"/>
    </location>
</feature>
<evidence type="ECO:0000313" key="3">
    <source>
        <dbReference type="Proteomes" id="UP001331761"/>
    </source>
</evidence>
<evidence type="ECO:0000256" key="1">
    <source>
        <dbReference type="SAM" id="MobiDB-lite"/>
    </source>
</evidence>